<name>A0ABQ1GGX3_9SPHN</name>
<sequence length="188" mass="21109">MAYTPLLATFSAGTSGAWRIVEMRTLSGPALTAGPRLAVSHDGTVSESAVWSLSGVGSNMRYTTRDEADQLAARQAPLDRAEAIYAALIPISKSAEWWALAQDERRAIYEEQSRHTTIGLEYLPQIARKLHHCRDLGGQFDFLTWFEFAPQHQAAFDAMLLRMRASPEWRYVDHEIDIRLERACDRGG</sequence>
<dbReference type="EMBL" id="BMDW01000006">
    <property type="protein sequence ID" value="GGA43609.1"/>
    <property type="molecule type" value="Genomic_DNA"/>
</dbReference>
<organism evidence="4 5">
    <name type="scientific">Sphingomonas psychrolutea</name>
    <dbReference type="NCBI Taxonomy" id="1259676"/>
    <lineage>
        <taxon>Bacteria</taxon>
        <taxon>Pseudomonadati</taxon>
        <taxon>Pseudomonadota</taxon>
        <taxon>Alphaproteobacteria</taxon>
        <taxon>Sphingomonadales</taxon>
        <taxon>Sphingomonadaceae</taxon>
        <taxon>Sphingomonas</taxon>
    </lineage>
</organism>
<accession>A0ABQ1GGX3</accession>
<gene>
    <name evidence="4" type="ORF">GCM10011395_12260</name>
</gene>
<evidence type="ECO:0000256" key="3">
    <source>
        <dbReference type="ARBA" id="ARBA00023004"/>
    </source>
</evidence>
<evidence type="ECO:0000313" key="5">
    <source>
        <dbReference type="Proteomes" id="UP000618591"/>
    </source>
</evidence>
<reference evidence="5" key="1">
    <citation type="journal article" date="2019" name="Int. J. Syst. Evol. Microbiol.">
        <title>The Global Catalogue of Microorganisms (GCM) 10K type strain sequencing project: providing services to taxonomists for standard genome sequencing and annotation.</title>
        <authorList>
            <consortium name="The Broad Institute Genomics Platform"/>
            <consortium name="The Broad Institute Genome Sequencing Center for Infectious Disease"/>
            <person name="Wu L."/>
            <person name="Ma J."/>
        </authorList>
    </citation>
    <scope>NUCLEOTIDE SEQUENCE [LARGE SCALE GENOMIC DNA]</scope>
    <source>
        <strain evidence="5">CGMCC 1.10106</strain>
    </source>
</reference>
<dbReference type="Proteomes" id="UP000618591">
    <property type="component" value="Unassembled WGS sequence"/>
</dbReference>
<dbReference type="InterPro" id="IPR010644">
    <property type="entry name" value="ChdC/CLD"/>
</dbReference>
<evidence type="ECO:0000313" key="4">
    <source>
        <dbReference type="EMBL" id="GGA43609.1"/>
    </source>
</evidence>
<keyword evidence="2" id="KW-0479">Metal-binding</keyword>
<proteinExistence type="predicted"/>
<comment type="caution">
    <text evidence="4">The sequence shown here is derived from an EMBL/GenBank/DDBJ whole genome shotgun (WGS) entry which is preliminary data.</text>
</comment>
<evidence type="ECO:0000256" key="1">
    <source>
        <dbReference type="ARBA" id="ARBA00022617"/>
    </source>
</evidence>
<keyword evidence="5" id="KW-1185">Reference proteome</keyword>
<dbReference type="RefSeq" id="WP_188445988.1">
    <property type="nucleotide sequence ID" value="NZ_BMDW01000006.1"/>
</dbReference>
<dbReference type="Gene3D" id="3.30.70.3420">
    <property type="match status" value="1"/>
</dbReference>
<dbReference type="Pfam" id="PF06778">
    <property type="entry name" value="Chlor_dismutase"/>
    <property type="match status" value="1"/>
</dbReference>
<keyword evidence="3" id="KW-0408">Iron</keyword>
<evidence type="ECO:0000256" key="2">
    <source>
        <dbReference type="ARBA" id="ARBA00022723"/>
    </source>
</evidence>
<evidence type="ECO:0008006" key="6">
    <source>
        <dbReference type="Google" id="ProtNLM"/>
    </source>
</evidence>
<dbReference type="SUPFAM" id="SSF54909">
    <property type="entry name" value="Dimeric alpha+beta barrel"/>
    <property type="match status" value="1"/>
</dbReference>
<dbReference type="InterPro" id="IPR011008">
    <property type="entry name" value="Dimeric_a/b-barrel"/>
</dbReference>
<keyword evidence="1" id="KW-0349">Heme</keyword>
<protein>
    <recommendedName>
        <fullName evidence="6">Chlorite dismutase</fullName>
    </recommendedName>
</protein>